<gene>
    <name evidence="1" type="ORF">DAT39_006479</name>
</gene>
<feature type="non-terminal residue" evidence="1">
    <location>
        <position position="1"/>
    </location>
</feature>
<evidence type="ECO:0000313" key="2">
    <source>
        <dbReference type="Proteomes" id="UP000727407"/>
    </source>
</evidence>
<comment type="caution">
    <text evidence="1">The sequence shown here is derived from an EMBL/GenBank/DDBJ whole genome shotgun (WGS) entry which is preliminary data.</text>
</comment>
<sequence>CGSVLRGRSYLAELIKRVQLREYVRAHRGARFIQTATRDLKTDKSHQPVSLFLHST</sequence>
<dbReference type="AlphaFoldDB" id="A0A8J4UL21"/>
<feature type="non-terminal residue" evidence="1">
    <location>
        <position position="56"/>
    </location>
</feature>
<organism evidence="1 2">
    <name type="scientific">Clarias magur</name>
    <name type="common">Asian catfish</name>
    <name type="synonym">Macropteronotus magur</name>
    <dbReference type="NCBI Taxonomy" id="1594786"/>
    <lineage>
        <taxon>Eukaryota</taxon>
        <taxon>Metazoa</taxon>
        <taxon>Chordata</taxon>
        <taxon>Craniata</taxon>
        <taxon>Vertebrata</taxon>
        <taxon>Euteleostomi</taxon>
        <taxon>Actinopterygii</taxon>
        <taxon>Neopterygii</taxon>
        <taxon>Teleostei</taxon>
        <taxon>Ostariophysi</taxon>
        <taxon>Siluriformes</taxon>
        <taxon>Clariidae</taxon>
        <taxon>Clarias</taxon>
    </lineage>
</organism>
<proteinExistence type="predicted"/>
<keyword evidence="2" id="KW-1185">Reference proteome</keyword>
<name>A0A8J4UL21_CLAMG</name>
<dbReference type="EMBL" id="QNUK01000068">
    <property type="protein sequence ID" value="KAF5903804.1"/>
    <property type="molecule type" value="Genomic_DNA"/>
</dbReference>
<accession>A0A8J4UL21</accession>
<evidence type="ECO:0000313" key="1">
    <source>
        <dbReference type="EMBL" id="KAF5903804.1"/>
    </source>
</evidence>
<dbReference type="Proteomes" id="UP000727407">
    <property type="component" value="Unassembled WGS sequence"/>
</dbReference>
<reference evidence="1" key="1">
    <citation type="submission" date="2020-07" db="EMBL/GenBank/DDBJ databases">
        <title>Clarias magur genome sequencing, assembly and annotation.</title>
        <authorList>
            <person name="Kushwaha B."/>
            <person name="Kumar R."/>
            <person name="Das P."/>
            <person name="Joshi C.G."/>
            <person name="Kumar D."/>
            <person name="Nagpure N.S."/>
            <person name="Pandey M."/>
            <person name="Agarwal S."/>
            <person name="Srivastava S."/>
            <person name="Singh M."/>
            <person name="Sahoo L."/>
            <person name="Jayasankar P."/>
            <person name="Meher P.K."/>
            <person name="Koringa P.G."/>
            <person name="Iquebal M.A."/>
            <person name="Das S.P."/>
            <person name="Bit A."/>
            <person name="Patnaik S."/>
            <person name="Patel N."/>
            <person name="Shah T.M."/>
            <person name="Hinsu A."/>
            <person name="Jena J.K."/>
        </authorList>
    </citation>
    <scope>NUCLEOTIDE SEQUENCE</scope>
    <source>
        <strain evidence="1">CIFAMagur01</strain>
        <tissue evidence="1">Testis</tissue>
    </source>
</reference>
<protein>
    <submittedName>
        <fullName evidence="1">Uncharacterized protein</fullName>
    </submittedName>
</protein>